<dbReference type="Pfam" id="PF25085">
    <property type="entry name" value="DUF7802"/>
    <property type="match status" value="2"/>
</dbReference>
<feature type="transmembrane region" description="Helical" evidence="1">
    <location>
        <begin position="230"/>
        <end position="248"/>
    </location>
</feature>
<evidence type="ECO:0000259" key="2">
    <source>
        <dbReference type="Pfam" id="PF25085"/>
    </source>
</evidence>
<name>A0A1I2F036_9BACT</name>
<organism evidence="3 4">
    <name type="scientific">Nannocystis exedens</name>
    <dbReference type="NCBI Taxonomy" id="54"/>
    <lineage>
        <taxon>Bacteria</taxon>
        <taxon>Pseudomonadati</taxon>
        <taxon>Myxococcota</taxon>
        <taxon>Polyangia</taxon>
        <taxon>Nannocystales</taxon>
        <taxon>Nannocystaceae</taxon>
        <taxon>Nannocystis</taxon>
    </lineage>
</organism>
<dbReference type="PANTHER" id="PTHR35982">
    <property type="entry name" value="AGAP005361-PA"/>
    <property type="match status" value="1"/>
</dbReference>
<dbReference type="STRING" id="54.SAMN02745121_06339"/>
<dbReference type="Proteomes" id="UP000199400">
    <property type="component" value="Unassembled WGS sequence"/>
</dbReference>
<reference evidence="4" key="1">
    <citation type="submission" date="2016-10" db="EMBL/GenBank/DDBJ databases">
        <authorList>
            <person name="Varghese N."/>
            <person name="Submissions S."/>
        </authorList>
    </citation>
    <scope>NUCLEOTIDE SEQUENCE [LARGE SCALE GENOMIC DNA]</scope>
    <source>
        <strain evidence="4">ATCC 25963</strain>
    </source>
</reference>
<keyword evidence="4" id="KW-1185">Reference proteome</keyword>
<evidence type="ECO:0000313" key="4">
    <source>
        <dbReference type="Proteomes" id="UP000199400"/>
    </source>
</evidence>
<dbReference type="RefSeq" id="WP_096327750.1">
    <property type="nucleotide sequence ID" value="NZ_FOMX01000024.1"/>
</dbReference>
<feature type="transmembrane region" description="Helical" evidence="1">
    <location>
        <begin position="58"/>
        <end position="79"/>
    </location>
</feature>
<proteinExistence type="predicted"/>
<dbReference type="InterPro" id="IPR056704">
    <property type="entry name" value="DUF7802"/>
</dbReference>
<keyword evidence="1" id="KW-0472">Membrane</keyword>
<sequence>MHAPWDLAPHLPWHTFSSPADQWAVMPSFLLGEYLFYACAALAFTHAWKQGAERRKHLLAWFGALLAGTANDMIFMALPLVDNFWQAQGTIMITPRLPLYIPCVYVCFMYFPTVSVWRLGLPPLARAALTGLAGSLFYAPYDITGAKFLWWTWHDSDAPIASRILGAPIGSTMWVITFVAAFSWLLGKATDRDPAVAGKTVAKGLALVCGLSTLLMMLQLNVLQQLDGGVPGPVGLVTVIAVYGLLIWRGSKQAAPAEPRRADRILHAAVVLYFTSLAVIMAAFTPEDHVSTSMHQTYGPCHVEATDITGHTRYLYVCAEDFDEDYTFAAVELPKDGDEWYTVAGRPHTNYPKWLAGVSGLGLAGIALYSFLLGPLRRRRR</sequence>
<evidence type="ECO:0000256" key="1">
    <source>
        <dbReference type="SAM" id="Phobius"/>
    </source>
</evidence>
<feature type="transmembrane region" description="Helical" evidence="1">
    <location>
        <begin position="205"/>
        <end position="224"/>
    </location>
</feature>
<keyword evidence="1" id="KW-0812">Transmembrane</keyword>
<dbReference type="EMBL" id="FOMX01000024">
    <property type="protein sequence ID" value="SFE97891.1"/>
    <property type="molecule type" value="Genomic_DNA"/>
</dbReference>
<dbReference type="AlphaFoldDB" id="A0A1I2F036"/>
<dbReference type="OrthoDB" id="5488443at2"/>
<dbReference type="PANTHER" id="PTHR35982:SF1">
    <property type="entry name" value="SPIROCYCLASE, AVEC FAMILY"/>
    <property type="match status" value="1"/>
</dbReference>
<keyword evidence="1" id="KW-1133">Transmembrane helix</keyword>
<gene>
    <name evidence="3" type="ORF">SAMN02745121_06339</name>
</gene>
<feature type="transmembrane region" description="Helical" evidence="1">
    <location>
        <begin position="161"/>
        <end position="185"/>
    </location>
</feature>
<feature type="domain" description="DUF7802" evidence="2">
    <location>
        <begin position="23"/>
        <end position="186"/>
    </location>
</feature>
<feature type="transmembrane region" description="Helical" evidence="1">
    <location>
        <begin position="268"/>
        <end position="285"/>
    </location>
</feature>
<protein>
    <recommendedName>
        <fullName evidence="2">DUF7802 domain-containing protein</fullName>
    </recommendedName>
</protein>
<feature type="transmembrane region" description="Helical" evidence="1">
    <location>
        <begin position="354"/>
        <end position="376"/>
    </location>
</feature>
<evidence type="ECO:0000313" key="3">
    <source>
        <dbReference type="EMBL" id="SFE97891.1"/>
    </source>
</evidence>
<feature type="domain" description="DUF7802" evidence="2">
    <location>
        <begin position="263"/>
        <end position="356"/>
    </location>
</feature>
<feature type="transmembrane region" description="Helical" evidence="1">
    <location>
        <begin position="99"/>
        <end position="117"/>
    </location>
</feature>
<feature type="transmembrane region" description="Helical" evidence="1">
    <location>
        <begin position="23"/>
        <end position="46"/>
    </location>
</feature>
<feature type="transmembrane region" description="Helical" evidence="1">
    <location>
        <begin position="124"/>
        <end position="141"/>
    </location>
</feature>
<accession>A0A1I2F036</accession>